<proteinExistence type="predicted"/>
<dbReference type="PANTHER" id="PTHR36966:SF1">
    <property type="entry name" value="REP-ASSOCIATED TYROSINE TRANSPOSASE"/>
    <property type="match status" value="1"/>
</dbReference>
<dbReference type="SUPFAM" id="SSF143422">
    <property type="entry name" value="Transposase IS200-like"/>
    <property type="match status" value="1"/>
</dbReference>
<dbReference type="Gene3D" id="3.30.70.1290">
    <property type="entry name" value="Transposase IS200-like"/>
    <property type="match status" value="1"/>
</dbReference>
<dbReference type="KEGG" id="mpad:KEF85_02325"/>
<evidence type="ECO:0000259" key="1">
    <source>
        <dbReference type="SMART" id="SM01321"/>
    </source>
</evidence>
<dbReference type="GO" id="GO:0004803">
    <property type="term" value="F:transposase activity"/>
    <property type="evidence" value="ECO:0007669"/>
    <property type="project" value="InterPro"/>
</dbReference>
<dbReference type="GO" id="GO:0006313">
    <property type="term" value="P:DNA transposition"/>
    <property type="evidence" value="ECO:0007669"/>
    <property type="project" value="InterPro"/>
</dbReference>
<dbReference type="PANTHER" id="PTHR36966">
    <property type="entry name" value="REP-ASSOCIATED TYROSINE TRANSPOSASE"/>
    <property type="match status" value="1"/>
</dbReference>
<evidence type="ECO:0000313" key="2">
    <source>
        <dbReference type="EMBL" id="QWF71347.1"/>
    </source>
</evidence>
<dbReference type="SMART" id="SM01321">
    <property type="entry name" value="Y1_Tnp"/>
    <property type="match status" value="1"/>
</dbReference>
<dbReference type="InterPro" id="IPR052715">
    <property type="entry name" value="RAYT_transposase"/>
</dbReference>
<dbReference type="NCBIfam" id="NF047646">
    <property type="entry name" value="REP_Tyr_transpos"/>
    <property type="match status" value="1"/>
</dbReference>
<keyword evidence="3" id="KW-1185">Reference proteome</keyword>
<dbReference type="GO" id="GO:0043565">
    <property type="term" value="F:sequence-specific DNA binding"/>
    <property type="evidence" value="ECO:0007669"/>
    <property type="project" value="TreeGrafter"/>
</dbReference>
<organism evidence="2 3">
    <name type="scientific">Methylomonas paludis</name>
    <dbReference type="NCBI Taxonomy" id="1173101"/>
    <lineage>
        <taxon>Bacteria</taxon>
        <taxon>Pseudomonadati</taxon>
        <taxon>Pseudomonadota</taxon>
        <taxon>Gammaproteobacteria</taxon>
        <taxon>Methylococcales</taxon>
        <taxon>Methylococcaceae</taxon>
        <taxon>Methylomonas</taxon>
    </lineage>
</organism>
<feature type="domain" description="Transposase IS200-like" evidence="1">
    <location>
        <begin position="9"/>
        <end position="133"/>
    </location>
</feature>
<dbReference type="Proteomes" id="UP000676649">
    <property type="component" value="Chromosome"/>
</dbReference>
<dbReference type="RefSeq" id="WP_215583136.1">
    <property type="nucleotide sequence ID" value="NZ_CP073754.1"/>
</dbReference>
<dbReference type="InterPro" id="IPR002686">
    <property type="entry name" value="Transposase_17"/>
</dbReference>
<evidence type="ECO:0000313" key="3">
    <source>
        <dbReference type="Proteomes" id="UP000676649"/>
    </source>
</evidence>
<name>A0A975MP18_9GAMM</name>
<protein>
    <submittedName>
        <fullName evidence="2">Transposase</fullName>
    </submittedName>
</protein>
<dbReference type="AlphaFoldDB" id="A0A975MP18"/>
<accession>A0A975MP18</accession>
<gene>
    <name evidence="2" type="ORF">KEF85_02325</name>
</gene>
<reference evidence="2" key="1">
    <citation type="submission" date="2021-04" db="EMBL/GenBank/DDBJ databases">
        <title>Draft genome sequence data of methanotrophic Methylovulum sp. strain S1L and Methylomonas sp. strain S2AM isolated from boreal lake water columns.</title>
        <authorList>
            <person name="Rissanen A.J."/>
            <person name="Mangayil R."/>
            <person name="Svenning M.M."/>
            <person name="Khanongnuch R."/>
        </authorList>
    </citation>
    <scope>NUCLEOTIDE SEQUENCE</scope>
    <source>
        <strain evidence="2">S2AM</strain>
    </source>
</reference>
<dbReference type="EMBL" id="CP073754">
    <property type="protein sequence ID" value="QWF71347.1"/>
    <property type="molecule type" value="Genomic_DNA"/>
</dbReference>
<sequence>MPDYRRYRIPGGCYFFTVNLLERSQNNLLVRHIDNLRKSVQATRKKRPFHIDAWVVLPNHIHCVWTLPPRDIDNTNRWRLIKQSFSKSLPATEKRSTVRLKRGERGIWQRRFWEHLIVDETEYAAHIEYCMINPLKHGLVKRVGDWPYSTFHRDVERGIFPVDWGGSVEVNKAIDQYDDWNEL</sequence>
<dbReference type="InterPro" id="IPR036515">
    <property type="entry name" value="Transposase_17_sf"/>
</dbReference>